<comment type="subcellular location">
    <subcellularLocation>
        <location evidence="1 8">Secreted</location>
    </subcellularLocation>
</comment>
<keyword evidence="5" id="KW-0479">Metal-binding</keyword>
<dbReference type="GO" id="GO:0005576">
    <property type="term" value="C:extracellular region"/>
    <property type="evidence" value="ECO:0007669"/>
    <property type="project" value="UniProtKB-SubCell"/>
</dbReference>
<dbReference type="PANTHER" id="PTHR11716">
    <property type="entry name" value="PHOSPHOLIPASE A2 FAMILY MEMBER"/>
    <property type="match status" value="1"/>
</dbReference>
<keyword evidence="5 8" id="KW-0106">Calcium</keyword>
<feature type="disulfide bond" evidence="6">
    <location>
        <begin position="116"/>
        <end position="164"/>
    </location>
</feature>
<evidence type="ECO:0000313" key="10">
    <source>
        <dbReference type="EMBL" id="CAB3362428.1"/>
    </source>
</evidence>
<evidence type="ECO:0000259" key="9">
    <source>
        <dbReference type="SMART" id="SM00085"/>
    </source>
</evidence>
<dbReference type="AlphaFoldDB" id="A0A8S1BU41"/>
<dbReference type="Proteomes" id="UP000494165">
    <property type="component" value="Unassembled WGS sequence"/>
</dbReference>
<comment type="similarity">
    <text evidence="7">Belongs to the phospholipase A2 family.</text>
</comment>
<feature type="binding site" evidence="5">
    <location>
        <position position="114"/>
    </location>
    <ligand>
        <name>Ca(2+)</name>
        <dbReference type="ChEBI" id="CHEBI:29108"/>
    </ligand>
</feature>
<feature type="active site" evidence="4">
    <location>
        <position position="113"/>
    </location>
</feature>
<keyword evidence="3 6" id="KW-1015">Disulfide bond</keyword>
<evidence type="ECO:0000256" key="8">
    <source>
        <dbReference type="RuleBase" id="RU361236"/>
    </source>
</evidence>
<dbReference type="EMBL" id="CADEPI010000009">
    <property type="protein sequence ID" value="CAB3362428.1"/>
    <property type="molecule type" value="Genomic_DNA"/>
</dbReference>
<sequence length="198" mass="22101">MCLHAGMLALLVLVTAFSSTALKQNDSTDVQVPEEPKNAELAVGYSHDPWGSHQSNHPPEQSRRSKRHVVHLYNMVSCGTGCDPLSYKGYGCYCGFLGSGLPTDGIDRCCKIHDWCYQSANCPMFLEYFIPYYWKCLPGRKPLCAVEHGEWGGGGSCAQMLCECDRQLSLCLRQYPCPRTKALCHSSPLRLLQNVFML</sequence>
<dbReference type="PANTHER" id="PTHR11716:SF107">
    <property type="entry name" value="PHOSPHOLIPASE A2"/>
    <property type="match status" value="1"/>
</dbReference>
<feature type="binding site" evidence="5">
    <location>
        <position position="93"/>
    </location>
    <ligand>
        <name>Ca(2+)</name>
        <dbReference type="ChEBI" id="CHEBI:29108"/>
    </ligand>
</feature>
<dbReference type="InterPro" id="IPR033113">
    <property type="entry name" value="PLA2_histidine"/>
</dbReference>
<keyword evidence="8" id="KW-0378">Hydrolase</keyword>
<organism evidence="10 11">
    <name type="scientific">Cloeon dipterum</name>
    <dbReference type="NCBI Taxonomy" id="197152"/>
    <lineage>
        <taxon>Eukaryota</taxon>
        <taxon>Metazoa</taxon>
        <taxon>Ecdysozoa</taxon>
        <taxon>Arthropoda</taxon>
        <taxon>Hexapoda</taxon>
        <taxon>Insecta</taxon>
        <taxon>Pterygota</taxon>
        <taxon>Palaeoptera</taxon>
        <taxon>Ephemeroptera</taxon>
        <taxon>Pisciforma</taxon>
        <taxon>Baetidae</taxon>
        <taxon>Cloeon</taxon>
    </lineage>
</organism>
<comment type="catalytic activity">
    <reaction evidence="8">
        <text>a 1,2-diacyl-sn-glycero-3-phosphocholine + H2O = a 1-acyl-sn-glycero-3-phosphocholine + a fatty acid + H(+)</text>
        <dbReference type="Rhea" id="RHEA:15801"/>
        <dbReference type="ChEBI" id="CHEBI:15377"/>
        <dbReference type="ChEBI" id="CHEBI:15378"/>
        <dbReference type="ChEBI" id="CHEBI:28868"/>
        <dbReference type="ChEBI" id="CHEBI:57643"/>
        <dbReference type="ChEBI" id="CHEBI:58168"/>
        <dbReference type="EC" id="3.1.1.4"/>
    </reaction>
</comment>
<dbReference type="EC" id="3.1.1.4" evidence="8"/>
<dbReference type="InterPro" id="IPR036444">
    <property type="entry name" value="PLipase_A2_dom_sf"/>
</dbReference>
<protein>
    <recommendedName>
        <fullName evidence="8">Phospholipase A2</fullName>
        <ecNumber evidence="8">3.1.1.4</ecNumber>
    </recommendedName>
</protein>
<evidence type="ECO:0000256" key="7">
    <source>
        <dbReference type="RuleBase" id="RU003654"/>
    </source>
</evidence>
<dbReference type="InterPro" id="IPR033112">
    <property type="entry name" value="PLA2_Asp_AS"/>
</dbReference>
<dbReference type="PROSITE" id="PS00118">
    <property type="entry name" value="PA2_HIS"/>
    <property type="match status" value="1"/>
</dbReference>
<feature type="domain" description="Phospholipase A2-like central" evidence="9">
    <location>
        <begin position="68"/>
        <end position="185"/>
    </location>
</feature>
<keyword evidence="8" id="KW-0732">Signal</keyword>
<evidence type="ECO:0000256" key="5">
    <source>
        <dbReference type="PIRSR" id="PIRSR601211-2"/>
    </source>
</evidence>
<dbReference type="GO" id="GO:0006644">
    <property type="term" value="P:phospholipid metabolic process"/>
    <property type="evidence" value="ECO:0007669"/>
    <property type="project" value="InterPro"/>
</dbReference>
<accession>A0A8S1BU41</accession>
<dbReference type="GO" id="GO:0005509">
    <property type="term" value="F:calcium ion binding"/>
    <property type="evidence" value="ECO:0007669"/>
    <property type="project" value="InterPro"/>
</dbReference>
<feature type="active site" evidence="4">
    <location>
        <position position="165"/>
    </location>
</feature>
<dbReference type="SUPFAM" id="SSF48619">
    <property type="entry name" value="Phospholipase A2, PLA2"/>
    <property type="match status" value="1"/>
</dbReference>
<feature type="chain" id="PRO_5035964841" description="Phospholipase A2" evidence="8">
    <location>
        <begin position="17"/>
        <end position="198"/>
    </location>
</feature>
<gene>
    <name evidence="10" type="ORF">CLODIP_2_CD14355</name>
</gene>
<evidence type="ECO:0000256" key="4">
    <source>
        <dbReference type="PIRSR" id="PIRSR601211-1"/>
    </source>
</evidence>
<keyword evidence="11" id="KW-1185">Reference proteome</keyword>
<dbReference type="SMART" id="SM00085">
    <property type="entry name" value="PA2c"/>
    <property type="match status" value="1"/>
</dbReference>
<dbReference type="Pfam" id="PF00068">
    <property type="entry name" value="Phospholip_A2_1"/>
    <property type="match status" value="1"/>
</dbReference>
<evidence type="ECO:0000256" key="2">
    <source>
        <dbReference type="ARBA" id="ARBA00022525"/>
    </source>
</evidence>
<dbReference type="PRINTS" id="PR00389">
    <property type="entry name" value="PHPHLIPASEA2"/>
</dbReference>
<feature type="signal peptide" evidence="8">
    <location>
        <begin position="1"/>
        <end position="16"/>
    </location>
</feature>
<dbReference type="Gene3D" id="1.20.90.10">
    <property type="entry name" value="Phospholipase A2 domain"/>
    <property type="match status" value="1"/>
</dbReference>
<comment type="caution">
    <text evidence="10">The sequence shown here is derived from an EMBL/GenBank/DDBJ whole genome shotgun (WGS) entry which is preliminary data.</text>
</comment>
<dbReference type="InterPro" id="IPR016090">
    <property type="entry name" value="PLA2-like_dom"/>
</dbReference>
<proteinExistence type="inferred from homology"/>
<keyword evidence="2 8" id="KW-0964">Secreted</keyword>
<dbReference type="InterPro" id="IPR001211">
    <property type="entry name" value="PLA2"/>
</dbReference>
<dbReference type="OrthoDB" id="5841574at2759"/>
<dbReference type="GO" id="GO:0050482">
    <property type="term" value="P:arachidonate secretion"/>
    <property type="evidence" value="ECO:0007669"/>
    <property type="project" value="InterPro"/>
</dbReference>
<dbReference type="PROSITE" id="PS00119">
    <property type="entry name" value="PA2_ASP"/>
    <property type="match status" value="1"/>
</dbReference>
<evidence type="ECO:0000256" key="1">
    <source>
        <dbReference type="ARBA" id="ARBA00004613"/>
    </source>
</evidence>
<evidence type="ECO:0000256" key="3">
    <source>
        <dbReference type="ARBA" id="ARBA00023157"/>
    </source>
</evidence>
<dbReference type="GO" id="GO:0004623">
    <property type="term" value="F:phospholipase A2 activity"/>
    <property type="evidence" value="ECO:0007669"/>
    <property type="project" value="UniProtKB-EC"/>
</dbReference>
<feature type="disulfide bond" evidence="6">
    <location>
        <begin position="94"/>
        <end position="110"/>
    </location>
</feature>
<keyword evidence="8" id="KW-0443">Lipid metabolism</keyword>
<dbReference type="CDD" id="cd00125">
    <property type="entry name" value="PLA2c"/>
    <property type="match status" value="1"/>
</dbReference>
<name>A0A8S1BU41_9INSE</name>
<feature type="disulfide bond" evidence="6">
    <location>
        <begin position="109"/>
        <end position="171"/>
    </location>
</feature>
<comment type="cofactor">
    <cofactor evidence="5">
        <name>Ca(2+)</name>
        <dbReference type="ChEBI" id="CHEBI:29108"/>
    </cofactor>
    <text evidence="5">Binds 1 Ca(2+) ion per subunit.</text>
</comment>
<feature type="disulfide bond" evidence="6">
    <location>
        <begin position="144"/>
        <end position="162"/>
    </location>
</feature>
<reference evidence="10 11" key="1">
    <citation type="submission" date="2020-04" db="EMBL/GenBank/DDBJ databases">
        <authorList>
            <person name="Alioto T."/>
            <person name="Alioto T."/>
            <person name="Gomez Garrido J."/>
        </authorList>
    </citation>
    <scope>NUCLEOTIDE SEQUENCE [LARGE SCALE GENOMIC DNA]</scope>
</reference>
<evidence type="ECO:0000256" key="6">
    <source>
        <dbReference type="PIRSR" id="PIRSR601211-3"/>
    </source>
</evidence>
<evidence type="ECO:0000313" key="11">
    <source>
        <dbReference type="Proteomes" id="UP000494165"/>
    </source>
</evidence>
<dbReference type="GO" id="GO:0016042">
    <property type="term" value="P:lipid catabolic process"/>
    <property type="evidence" value="ECO:0007669"/>
    <property type="project" value="InterPro"/>
</dbReference>
<feature type="binding site" evidence="5">
    <location>
        <position position="95"/>
    </location>
    <ligand>
        <name>Ca(2+)</name>
        <dbReference type="ChEBI" id="CHEBI:29108"/>
    </ligand>
</feature>